<organism evidence="1 2">
    <name type="scientific">Candidatus Falkowbacteria bacterium CG10_big_fil_rev_8_21_14_0_10_38_22</name>
    <dbReference type="NCBI Taxonomy" id="1974564"/>
    <lineage>
        <taxon>Bacteria</taxon>
        <taxon>Candidatus Falkowiibacteriota</taxon>
    </lineage>
</organism>
<protein>
    <submittedName>
        <fullName evidence="1">Uncharacterized protein</fullName>
    </submittedName>
</protein>
<dbReference type="InterPro" id="IPR011044">
    <property type="entry name" value="Quino_amine_DH_bsu"/>
</dbReference>
<accession>A0A2M6WQG9</accession>
<dbReference type="EMBL" id="PFAO01000052">
    <property type="protein sequence ID" value="PIT95013.1"/>
    <property type="molecule type" value="Genomic_DNA"/>
</dbReference>
<feature type="non-terminal residue" evidence="1">
    <location>
        <position position="1"/>
    </location>
</feature>
<name>A0A2M6WQG9_9BACT</name>
<comment type="caution">
    <text evidence="1">The sequence shown here is derived from an EMBL/GenBank/DDBJ whole genome shotgun (WGS) entry which is preliminary data.</text>
</comment>
<proteinExistence type="predicted"/>
<dbReference type="AlphaFoldDB" id="A0A2M6WQG9"/>
<evidence type="ECO:0000313" key="2">
    <source>
        <dbReference type="Proteomes" id="UP000228964"/>
    </source>
</evidence>
<feature type="non-terminal residue" evidence="1">
    <location>
        <position position="327"/>
    </location>
</feature>
<reference evidence="2" key="1">
    <citation type="submission" date="2017-09" db="EMBL/GenBank/DDBJ databases">
        <title>Depth-based differentiation of microbial function through sediment-hosted aquifers and enrichment of novel symbionts in the deep terrestrial subsurface.</title>
        <authorList>
            <person name="Probst A.J."/>
            <person name="Ladd B."/>
            <person name="Jarett J.K."/>
            <person name="Geller-Mcgrath D.E."/>
            <person name="Sieber C.M.K."/>
            <person name="Emerson J.B."/>
            <person name="Anantharaman K."/>
            <person name="Thomas B.C."/>
            <person name="Malmstrom R."/>
            <person name="Stieglmeier M."/>
            <person name="Klingl A."/>
            <person name="Woyke T."/>
            <person name="Ryan C.M."/>
            <person name="Banfield J.F."/>
        </authorList>
    </citation>
    <scope>NUCLEOTIDE SEQUENCE [LARGE SCALE GENOMIC DNA]</scope>
</reference>
<evidence type="ECO:0000313" key="1">
    <source>
        <dbReference type="EMBL" id="PIT95013.1"/>
    </source>
</evidence>
<gene>
    <name evidence="1" type="ORF">COT96_02190</name>
</gene>
<sequence>DFFDLIFSQERNKLYVYSANGWSVYKYNITDLAHPSLVNKLTDNSWDYFLGLGKADDKILTYGTKGIKLWNYDGQVVDSYNLTNKYPYNINFNDNSDYLFNLDNNILKIFDKKSRKFISQTFLIVNEDHNRKSFNDSILSRLYLVDDGSLKMFSLNGSLIKSFKHISNKGYDVAGAVDKNYLYFSDGKGVVKFSKEDLKPIDWAYTTDLGGKNGWAMGLKALNQDGQDRLVIFNNNSILVLDENLELISFSPATEEDKQPQENLFLALDKNRATSNSLISLHGGGYAMNEELIITFANRVYSAKTAGNGRFTTIISVPNVLPTSADI</sequence>
<dbReference type="SUPFAM" id="SSF50969">
    <property type="entry name" value="YVTN repeat-like/Quinoprotein amine dehydrogenase"/>
    <property type="match status" value="1"/>
</dbReference>
<dbReference type="Proteomes" id="UP000228964">
    <property type="component" value="Unassembled WGS sequence"/>
</dbReference>